<sequence>MAGGGSETDKRFDQRTRGTTGRDGTTRPARPSKIGRHALLSFSILFRRPARIVVSHRFVYKMVSTYRRRPDGERQSASRDSARKSRFSIARNLPVCTAKR</sequence>
<organism evidence="2 3">
    <name type="scientific">Cardiocondyla obscurior</name>
    <dbReference type="NCBI Taxonomy" id="286306"/>
    <lineage>
        <taxon>Eukaryota</taxon>
        <taxon>Metazoa</taxon>
        <taxon>Ecdysozoa</taxon>
        <taxon>Arthropoda</taxon>
        <taxon>Hexapoda</taxon>
        <taxon>Insecta</taxon>
        <taxon>Pterygota</taxon>
        <taxon>Neoptera</taxon>
        <taxon>Endopterygota</taxon>
        <taxon>Hymenoptera</taxon>
        <taxon>Apocrita</taxon>
        <taxon>Aculeata</taxon>
        <taxon>Formicoidea</taxon>
        <taxon>Formicidae</taxon>
        <taxon>Myrmicinae</taxon>
        <taxon>Cardiocondyla</taxon>
    </lineage>
</organism>
<feature type="compositionally biased region" description="Basic and acidic residues" evidence="1">
    <location>
        <begin position="68"/>
        <end position="83"/>
    </location>
</feature>
<evidence type="ECO:0000256" key="1">
    <source>
        <dbReference type="SAM" id="MobiDB-lite"/>
    </source>
</evidence>
<keyword evidence="3" id="KW-1185">Reference proteome</keyword>
<name>A0AAW2GFQ7_9HYME</name>
<gene>
    <name evidence="2" type="ORF">PUN28_005074</name>
</gene>
<feature type="region of interest" description="Disordered" evidence="1">
    <location>
        <begin position="1"/>
        <end position="33"/>
    </location>
</feature>
<accession>A0AAW2GFQ7</accession>
<reference evidence="2 3" key="1">
    <citation type="submission" date="2023-03" db="EMBL/GenBank/DDBJ databases">
        <title>High recombination rates correlate with genetic variation in Cardiocondyla obscurior ants.</title>
        <authorList>
            <person name="Errbii M."/>
        </authorList>
    </citation>
    <scope>NUCLEOTIDE SEQUENCE [LARGE SCALE GENOMIC DNA]</scope>
    <source>
        <strain evidence="2">Alpha-2009</strain>
        <tissue evidence="2">Whole body</tissue>
    </source>
</reference>
<dbReference type="AlphaFoldDB" id="A0AAW2GFQ7"/>
<dbReference type="EMBL" id="JADYXP020000004">
    <property type="protein sequence ID" value="KAL0126455.1"/>
    <property type="molecule type" value="Genomic_DNA"/>
</dbReference>
<comment type="caution">
    <text evidence="2">The sequence shown here is derived from an EMBL/GenBank/DDBJ whole genome shotgun (WGS) entry which is preliminary data.</text>
</comment>
<evidence type="ECO:0000313" key="2">
    <source>
        <dbReference type="EMBL" id="KAL0126455.1"/>
    </source>
</evidence>
<feature type="compositionally biased region" description="Basic and acidic residues" evidence="1">
    <location>
        <begin position="7"/>
        <end position="16"/>
    </location>
</feature>
<protein>
    <submittedName>
        <fullName evidence="2">Uncharacterized protein</fullName>
    </submittedName>
</protein>
<feature type="region of interest" description="Disordered" evidence="1">
    <location>
        <begin position="66"/>
        <end position="86"/>
    </location>
</feature>
<evidence type="ECO:0000313" key="3">
    <source>
        <dbReference type="Proteomes" id="UP001430953"/>
    </source>
</evidence>
<proteinExistence type="predicted"/>
<feature type="compositionally biased region" description="Low complexity" evidence="1">
    <location>
        <begin position="17"/>
        <end position="27"/>
    </location>
</feature>
<dbReference type="Proteomes" id="UP001430953">
    <property type="component" value="Unassembled WGS sequence"/>
</dbReference>